<evidence type="ECO:0000313" key="1">
    <source>
        <dbReference type="EMBL" id="KAL2272951.1"/>
    </source>
</evidence>
<keyword evidence="2" id="KW-1185">Reference proteome</keyword>
<comment type="caution">
    <text evidence="1">The sequence shown here is derived from an EMBL/GenBank/DDBJ whole genome shotgun (WGS) entry which is preliminary data.</text>
</comment>
<gene>
    <name evidence="1" type="ORF">FJTKL_05706</name>
</gene>
<dbReference type="EMBL" id="JBAWTH010000207">
    <property type="protein sequence ID" value="KAL2272951.1"/>
    <property type="molecule type" value="Genomic_DNA"/>
</dbReference>
<organism evidence="1 2">
    <name type="scientific">Diaporthe vaccinii</name>
    <dbReference type="NCBI Taxonomy" id="105482"/>
    <lineage>
        <taxon>Eukaryota</taxon>
        <taxon>Fungi</taxon>
        <taxon>Dikarya</taxon>
        <taxon>Ascomycota</taxon>
        <taxon>Pezizomycotina</taxon>
        <taxon>Sordariomycetes</taxon>
        <taxon>Sordariomycetidae</taxon>
        <taxon>Diaporthales</taxon>
        <taxon>Diaporthaceae</taxon>
        <taxon>Diaporthe</taxon>
        <taxon>Diaporthe eres species complex</taxon>
    </lineage>
</organism>
<reference evidence="1 2" key="1">
    <citation type="submission" date="2024-03" db="EMBL/GenBank/DDBJ databases">
        <title>A high-quality draft genome sequence of Diaporthe vaccinii, a causative agent of upright dieback and viscid rot disease in cranberry plants.</title>
        <authorList>
            <person name="Sarrasin M."/>
            <person name="Lang B.F."/>
            <person name="Burger G."/>
        </authorList>
    </citation>
    <scope>NUCLEOTIDE SEQUENCE [LARGE SCALE GENOMIC DNA]</scope>
    <source>
        <strain evidence="1 2">IS7</strain>
    </source>
</reference>
<protein>
    <submittedName>
        <fullName evidence="1">Uncharacterized protein</fullName>
    </submittedName>
</protein>
<proteinExistence type="predicted"/>
<dbReference type="Proteomes" id="UP001600888">
    <property type="component" value="Unassembled WGS sequence"/>
</dbReference>
<evidence type="ECO:0000313" key="2">
    <source>
        <dbReference type="Proteomes" id="UP001600888"/>
    </source>
</evidence>
<name>A0ABR4DRR5_9PEZI</name>
<accession>A0ABR4DRR5</accession>
<sequence length="171" mass="18859">MWQILNRAKLCVKRNDGSATQNVGSCRASRLLGGCCFAQAAMRRSGRTAESLARTVACRVAYQIKRPDRIEMAEVTNVVWNLPPCQSQVRVALEATRPPALSRTPRVVNIRHFASASRCCLLLFPLTTSMTQCRLSWPSSVPNTNHHFSAAPCFPVRCVVAFSSSFALTSM</sequence>